<dbReference type="GO" id="GO:0005886">
    <property type="term" value="C:plasma membrane"/>
    <property type="evidence" value="ECO:0007669"/>
    <property type="project" value="TreeGrafter"/>
</dbReference>
<comment type="caution">
    <text evidence="2">The sequence shown here is derived from an EMBL/GenBank/DDBJ whole genome shotgun (WGS) entry which is preliminary data.</text>
</comment>
<protein>
    <submittedName>
        <fullName evidence="2">(diamondback moth) hypothetical protein</fullName>
    </submittedName>
</protein>
<dbReference type="AlphaFoldDB" id="A0A8S4G9M0"/>
<accession>A0A8S4G9M0</accession>
<dbReference type="EMBL" id="CAJHNJ030000145">
    <property type="protein sequence ID" value="CAG9136534.1"/>
    <property type="molecule type" value="Genomic_DNA"/>
</dbReference>
<proteinExistence type="predicted"/>
<gene>
    <name evidence="2" type="ORF">PLXY2_LOCUS14792</name>
</gene>
<keyword evidence="3" id="KW-1185">Reference proteome</keyword>
<dbReference type="GO" id="GO:0000145">
    <property type="term" value="C:exocyst"/>
    <property type="evidence" value="ECO:0007669"/>
    <property type="project" value="TreeGrafter"/>
</dbReference>
<dbReference type="GO" id="GO:0005546">
    <property type="term" value="F:phosphatidylinositol-4,5-bisphosphate binding"/>
    <property type="evidence" value="ECO:0007669"/>
    <property type="project" value="TreeGrafter"/>
</dbReference>
<dbReference type="Proteomes" id="UP000653454">
    <property type="component" value="Unassembled WGS sequence"/>
</dbReference>
<sequence length="546" mass="57926">MLDTKLHEEVGVMGSEEACAERVSSLLESAGGAGSLDAELWASTLAERAAKDDALNVGGMLAAAGAGAGARLGEALAAGGDSGAALRARVSRYEALLRGAPDAVHARTGAARAERNARRLLEQLESLLAWLDVEPLEFEPELGSAAGRARALAAADALRTALKTTGPGPCGAELKRLSAVRERMRRVQRAKERYAAAIGRHLNNLLIHAGNAAAAAPAAQHHQTLLQYRYTYRYRDTIGRHLNNLLIHAGNAAAAAPAAQHHQTLLQYRGFMRWLREMDERTYDALMKVYVSTWSKVYEREVRSACEAAEQPAAGAAPLDNVLSLVETMCNAEQEFVTQFFALDVDLKAEGSDGSRSEHSEGGGAGRAGAEARRLMQELMPTLEAELVSLVHSMEKSEPYGAMRALAIISRRVLAGGGGAEGGAGGALAAAAVAAKRGADRAVQDMIATFPDAVRAGLRKPRAAILPFILEMEEFSTACEAIFAGGRRADLDRWYGSLAAGALSALQGAPPARPGPPALALLLENCHRLHALLHATRTEPYRYNVA</sequence>
<reference evidence="2" key="1">
    <citation type="submission" date="2020-11" db="EMBL/GenBank/DDBJ databases">
        <authorList>
            <person name="Whiteford S."/>
        </authorList>
    </citation>
    <scope>NUCLEOTIDE SEQUENCE</scope>
</reference>
<dbReference type="GO" id="GO:0006893">
    <property type="term" value="P:Golgi to plasma membrane transport"/>
    <property type="evidence" value="ECO:0007669"/>
    <property type="project" value="TreeGrafter"/>
</dbReference>
<dbReference type="GO" id="GO:0006887">
    <property type="term" value="P:exocytosis"/>
    <property type="evidence" value="ECO:0007669"/>
    <property type="project" value="TreeGrafter"/>
</dbReference>
<evidence type="ECO:0000313" key="3">
    <source>
        <dbReference type="Proteomes" id="UP000653454"/>
    </source>
</evidence>
<evidence type="ECO:0000256" key="1">
    <source>
        <dbReference type="SAM" id="MobiDB-lite"/>
    </source>
</evidence>
<dbReference type="PANTHER" id="PTHR16092">
    <property type="entry name" value="SEC3/SYNTAXIN-RELATED"/>
    <property type="match status" value="1"/>
</dbReference>
<name>A0A8S4G9M0_PLUXY</name>
<feature type="compositionally biased region" description="Basic and acidic residues" evidence="1">
    <location>
        <begin position="351"/>
        <end position="361"/>
    </location>
</feature>
<dbReference type="PANTHER" id="PTHR16092:SF14">
    <property type="entry name" value="EXOCYST COMPLEX COMPONENT 1 ISOFORM X1"/>
    <property type="match status" value="1"/>
</dbReference>
<feature type="region of interest" description="Disordered" evidence="1">
    <location>
        <begin position="351"/>
        <end position="370"/>
    </location>
</feature>
<organism evidence="2 3">
    <name type="scientific">Plutella xylostella</name>
    <name type="common">Diamondback moth</name>
    <name type="synonym">Plutella maculipennis</name>
    <dbReference type="NCBI Taxonomy" id="51655"/>
    <lineage>
        <taxon>Eukaryota</taxon>
        <taxon>Metazoa</taxon>
        <taxon>Ecdysozoa</taxon>
        <taxon>Arthropoda</taxon>
        <taxon>Hexapoda</taxon>
        <taxon>Insecta</taxon>
        <taxon>Pterygota</taxon>
        <taxon>Neoptera</taxon>
        <taxon>Endopterygota</taxon>
        <taxon>Lepidoptera</taxon>
        <taxon>Glossata</taxon>
        <taxon>Ditrysia</taxon>
        <taxon>Yponomeutoidea</taxon>
        <taxon>Plutellidae</taxon>
        <taxon>Plutella</taxon>
    </lineage>
</organism>
<evidence type="ECO:0000313" key="2">
    <source>
        <dbReference type="EMBL" id="CAG9136534.1"/>
    </source>
</evidence>